<evidence type="ECO:0000256" key="1">
    <source>
        <dbReference type="SAM" id="MobiDB-lite"/>
    </source>
</evidence>
<evidence type="ECO:0000313" key="3">
    <source>
        <dbReference type="Proteomes" id="UP000008281"/>
    </source>
</evidence>
<evidence type="ECO:0000313" key="2">
    <source>
        <dbReference type="EMBL" id="EFP06464.1"/>
    </source>
</evidence>
<gene>
    <name evidence="2" type="ORF">CRE_08404</name>
</gene>
<dbReference type="HOGENOM" id="CLU_2148196_0_0_1"/>
<reference evidence="2" key="1">
    <citation type="submission" date="2007-07" db="EMBL/GenBank/DDBJ databases">
        <title>PCAP assembly of the Caenorhabditis remanei genome.</title>
        <authorList>
            <consortium name="The Caenorhabditis remanei Sequencing Consortium"/>
            <person name="Wilson R.K."/>
        </authorList>
    </citation>
    <scope>NUCLEOTIDE SEQUENCE [LARGE SCALE GENOMIC DNA]</scope>
    <source>
        <strain evidence="2">PB4641</strain>
    </source>
</reference>
<feature type="region of interest" description="Disordered" evidence="1">
    <location>
        <begin position="61"/>
        <end position="112"/>
    </location>
</feature>
<organism evidence="3">
    <name type="scientific">Caenorhabditis remanei</name>
    <name type="common">Caenorhabditis vulgaris</name>
    <dbReference type="NCBI Taxonomy" id="31234"/>
    <lineage>
        <taxon>Eukaryota</taxon>
        <taxon>Metazoa</taxon>
        <taxon>Ecdysozoa</taxon>
        <taxon>Nematoda</taxon>
        <taxon>Chromadorea</taxon>
        <taxon>Rhabditida</taxon>
        <taxon>Rhabditina</taxon>
        <taxon>Rhabditomorpha</taxon>
        <taxon>Rhabditoidea</taxon>
        <taxon>Rhabditidae</taxon>
        <taxon>Peloderinae</taxon>
        <taxon>Caenorhabditis</taxon>
    </lineage>
</organism>
<dbReference type="EMBL" id="DS268463">
    <property type="protein sequence ID" value="EFP06464.1"/>
    <property type="molecule type" value="Genomic_DNA"/>
</dbReference>
<name>E3MPJ6_CAERE</name>
<keyword evidence="3" id="KW-1185">Reference proteome</keyword>
<dbReference type="AlphaFoldDB" id="E3MPJ6"/>
<protein>
    <submittedName>
        <fullName evidence="2">Uncharacterized protein</fullName>
    </submittedName>
</protein>
<feature type="compositionally biased region" description="Basic and acidic residues" evidence="1">
    <location>
        <begin position="61"/>
        <end position="87"/>
    </location>
</feature>
<sequence>MSSTFDVDCFDDVLSLIFCVDVRKQSFYPKTVYFSLIFNRRRLLRFFGEFLQVSTLSNERNCQKPRCDDSFQDKSSENIMEVSKEPESVSMSDTDGTAKASREGSESNNAQF</sequence>
<accession>E3MPJ6</accession>
<proteinExistence type="predicted"/>
<dbReference type="Proteomes" id="UP000008281">
    <property type="component" value="Unassembled WGS sequence"/>
</dbReference>
<dbReference type="InParanoid" id="E3MPJ6"/>